<evidence type="ECO:0000313" key="2">
    <source>
        <dbReference type="Proteomes" id="UP000012313"/>
    </source>
</evidence>
<organism evidence="1 2">
    <name type="scientific">Leptospira weilii serovar Ranarum str. ICFT</name>
    <dbReference type="NCBI Taxonomy" id="1218598"/>
    <lineage>
        <taxon>Bacteria</taxon>
        <taxon>Pseudomonadati</taxon>
        <taxon>Spirochaetota</taxon>
        <taxon>Spirochaetia</taxon>
        <taxon>Leptospirales</taxon>
        <taxon>Leptospiraceae</taxon>
        <taxon>Leptospira</taxon>
    </lineage>
</organism>
<sequence>MEFLYSFVLVAIRFELEVTSIRKKKGELFKVKNRFSED</sequence>
<gene>
    <name evidence="1" type="ORF">LEP1GSC060_2958</name>
</gene>
<evidence type="ECO:0000313" key="1">
    <source>
        <dbReference type="EMBL" id="EMY77399.1"/>
    </source>
</evidence>
<reference evidence="1" key="1">
    <citation type="submission" date="2013-03" db="EMBL/GenBank/DDBJ databases">
        <authorList>
            <person name="Harkins D.M."/>
            <person name="Durkin A.S."/>
            <person name="Brinkac L.M."/>
            <person name="Haft D.H."/>
            <person name="Selengut J.D."/>
            <person name="Sanka R."/>
            <person name="DePew J."/>
            <person name="Purushe J."/>
            <person name="Hartskeerl R.A."/>
            <person name="Ahmed A."/>
            <person name="van der Linden H."/>
            <person name="Goris M.G.A."/>
            <person name="Vinetz J.M."/>
            <person name="Sutton G.G."/>
            <person name="Nierman W.C."/>
            <person name="Fouts D.E."/>
        </authorList>
    </citation>
    <scope>NUCLEOTIDE SEQUENCE [LARGE SCALE GENOMIC DNA]</scope>
    <source>
        <strain evidence="1">ICFT</strain>
    </source>
</reference>
<dbReference type="Proteomes" id="UP000012313">
    <property type="component" value="Unassembled WGS sequence"/>
</dbReference>
<name>N1WJV3_9LEPT</name>
<dbReference type="STRING" id="1218598.LEP1GSC060_2958"/>
<accession>N1WJV3</accession>
<comment type="caution">
    <text evidence="1">The sequence shown here is derived from an EMBL/GenBank/DDBJ whole genome shotgun (WGS) entry which is preliminary data.</text>
</comment>
<proteinExistence type="predicted"/>
<dbReference type="AlphaFoldDB" id="N1WJV3"/>
<protein>
    <submittedName>
        <fullName evidence="1">Uncharacterized protein</fullName>
    </submittedName>
</protein>
<keyword evidence="2" id="KW-1185">Reference proteome</keyword>
<dbReference type="EMBL" id="AOHC02000037">
    <property type="protein sequence ID" value="EMY77399.1"/>
    <property type="molecule type" value="Genomic_DNA"/>
</dbReference>